<dbReference type="Pfam" id="PF06037">
    <property type="entry name" value="DUF922"/>
    <property type="match status" value="1"/>
</dbReference>
<dbReference type="RefSeq" id="WP_007845600.1">
    <property type="nucleotide sequence ID" value="NZ_AKJY01000073.1"/>
</dbReference>
<proteinExistence type="predicted"/>
<dbReference type="InterPro" id="IPR010321">
    <property type="entry name" value="DUF922"/>
</dbReference>
<name>J2SUM6_9FLAO</name>
<dbReference type="PATRIC" id="fig|1144316.3.peg.3302"/>
<protein>
    <recommendedName>
        <fullName evidence="3">Secreted Zn-dependent protease</fullName>
    </recommendedName>
</protein>
<accession>J2SUM6</accession>
<dbReference type="Proteomes" id="UP000007509">
    <property type="component" value="Unassembled WGS sequence"/>
</dbReference>
<dbReference type="OrthoDB" id="5431540at2"/>
<keyword evidence="2" id="KW-1185">Reference proteome</keyword>
<dbReference type="AlphaFoldDB" id="J2SUM6"/>
<dbReference type="EMBL" id="AKJY01000073">
    <property type="protein sequence ID" value="EJL69317.1"/>
    <property type="molecule type" value="Genomic_DNA"/>
</dbReference>
<evidence type="ECO:0000313" key="1">
    <source>
        <dbReference type="EMBL" id="EJL69317.1"/>
    </source>
</evidence>
<evidence type="ECO:0008006" key="3">
    <source>
        <dbReference type="Google" id="ProtNLM"/>
    </source>
</evidence>
<organism evidence="1 2">
    <name type="scientific">Chryseobacterium populi</name>
    <dbReference type="NCBI Taxonomy" id="1144316"/>
    <lineage>
        <taxon>Bacteria</taxon>
        <taxon>Pseudomonadati</taxon>
        <taxon>Bacteroidota</taxon>
        <taxon>Flavobacteriia</taxon>
        <taxon>Flavobacteriales</taxon>
        <taxon>Weeksellaceae</taxon>
        <taxon>Chryseobacterium group</taxon>
        <taxon>Chryseobacterium</taxon>
    </lineage>
</organism>
<sequence>MKWIFLACGLLTSATLFSQKIVWRENRKLTWNDFKSPANTKNNSDIVAYTHCGLQYTVIKSSDPKSYVKIEIETIFNEDKSWKDVKRINDYILGHEQKHFDITEVYARKLRKEVMEKIKTSGDYDRSFKSIYNRILNDYKAFQMAYDKDTKHGMDKEKQAQYDVTVAEELENLKSYQKS</sequence>
<gene>
    <name evidence="1" type="ORF">PMI13_03284</name>
</gene>
<evidence type="ECO:0000313" key="2">
    <source>
        <dbReference type="Proteomes" id="UP000007509"/>
    </source>
</evidence>
<reference evidence="1 2" key="1">
    <citation type="journal article" date="2012" name="J. Bacteriol.">
        <title>Twenty-one genome sequences from Pseudomonas species and 19 genome sequences from diverse bacteria isolated from the rhizosphere and endosphere of Populus deltoides.</title>
        <authorList>
            <person name="Brown S.D."/>
            <person name="Utturkar S.M."/>
            <person name="Klingeman D.M."/>
            <person name="Johnson C.M."/>
            <person name="Martin S.L."/>
            <person name="Land M.L."/>
            <person name="Lu T.Y."/>
            <person name="Schadt C.W."/>
            <person name="Doktycz M.J."/>
            <person name="Pelletier D.A."/>
        </authorList>
    </citation>
    <scope>NUCLEOTIDE SEQUENCE [LARGE SCALE GENOMIC DNA]</scope>
    <source>
        <strain evidence="1 2">CF314</strain>
    </source>
</reference>
<comment type="caution">
    <text evidence="1">The sequence shown here is derived from an EMBL/GenBank/DDBJ whole genome shotgun (WGS) entry which is preliminary data.</text>
</comment>